<keyword evidence="3" id="KW-0813">Transport</keyword>
<dbReference type="GO" id="GO:0009279">
    <property type="term" value="C:cell outer membrane"/>
    <property type="evidence" value="ECO:0007669"/>
    <property type="project" value="UniProtKB-SubCell"/>
</dbReference>
<evidence type="ECO:0000256" key="2">
    <source>
        <dbReference type="ARBA" id="ARBA00011233"/>
    </source>
</evidence>
<proteinExistence type="predicted"/>
<dbReference type="PANTHER" id="PTHR34501:SF9">
    <property type="entry name" value="MAJOR OUTER MEMBRANE PROTEIN P.IA"/>
    <property type="match status" value="1"/>
</dbReference>
<dbReference type="InterPro" id="IPR050298">
    <property type="entry name" value="Gram-neg_bact_OMP"/>
</dbReference>
<keyword evidence="8" id="KW-0626">Porin</keyword>
<dbReference type="GO" id="GO:0046930">
    <property type="term" value="C:pore complex"/>
    <property type="evidence" value="ECO:0007669"/>
    <property type="project" value="UniProtKB-KW"/>
</dbReference>
<dbReference type="CDD" id="cd00342">
    <property type="entry name" value="gram_neg_porins"/>
    <property type="match status" value="1"/>
</dbReference>
<keyword evidence="13" id="KW-1185">Reference proteome</keyword>
<keyword evidence="9" id="KW-0472">Membrane</keyword>
<dbReference type="InterPro" id="IPR033900">
    <property type="entry name" value="Gram_neg_porin_domain"/>
</dbReference>
<protein>
    <submittedName>
        <fullName evidence="12">Outer membrane porin protein 32</fullName>
    </submittedName>
</protein>
<dbReference type="Pfam" id="PF13609">
    <property type="entry name" value="Porin_4"/>
    <property type="match status" value="1"/>
</dbReference>
<dbReference type="GO" id="GO:0015288">
    <property type="term" value="F:porin activity"/>
    <property type="evidence" value="ECO:0007669"/>
    <property type="project" value="UniProtKB-KW"/>
</dbReference>
<feature type="domain" description="Porin" evidence="11">
    <location>
        <begin position="2"/>
        <end position="311"/>
    </location>
</feature>
<accession>A0A6J5GU82</accession>
<dbReference type="Proteomes" id="UP000494252">
    <property type="component" value="Unassembled WGS sequence"/>
</dbReference>
<evidence type="ECO:0000256" key="4">
    <source>
        <dbReference type="ARBA" id="ARBA00022452"/>
    </source>
</evidence>
<evidence type="ECO:0000256" key="1">
    <source>
        <dbReference type="ARBA" id="ARBA00004571"/>
    </source>
</evidence>
<evidence type="ECO:0000256" key="9">
    <source>
        <dbReference type="ARBA" id="ARBA00023136"/>
    </source>
</evidence>
<evidence type="ECO:0000256" key="5">
    <source>
        <dbReference type="ARBA" id="ARBA00022692"/>
    </source>
</evidence>
<dbReference type="GO" id="GO:0006811">
    <property type="term" value="P:monoatomic ion transport"/>
    <property type="evidence" value="ECO:0007669"/>
    <property type="project" value="UniProtKB-KW"/>
</dbReference>
<dbReference type="AlphaFoldDB" id="A0A6J5GU82"/>
<keyword evidence="5" id="KW-0812">Transmembrane</keyword>
<evidence type="ECO:0000313" key="12">
    <source>
        <dbReference type="EMBL" id="CAB3807017.1"/>
    </source>
</evidence>
<sequence length="345" mass="36265">MLDAGLAYIDNGGGAHSFSQTSGLDGPNFFGFKGREDLGGGLAAIFDLQSSFAINTGAASSYSGNYSSATPAAPNGLPGTGFDRRAIVGLNSNTFGTLVFGRDFSPSYYAWVKADIFQLQSLGNANTVIGLGGVEHFGRVSNAVFYISPNLYGLTVHLTYSLGDQSPGGIGNPPTNAGRLFGVSGVFEKQNLTLAASYQRATFANIAGSPLAFTGSTSDRWDYLFGGRYKFGIFEASGGYWKEGTPVSAWDAWLGAGVQIGIDTLQVQVQRLAQDNPTGEVGRGTVFGISYKHPLSKSTFVYADYGRVWNNSTGNFSLFGGAIAVAPSTVGADPNSFGIGIRHFF</sequence>
<name>A0A6J5GU82_9BURK</name>
<reference evidence="12 13" key="1">
    <citation type="submission" date="2020-04" db="EMBL/GenBank/DDBJ databases">
        <authorList>
            <person name="De Canck E."/>
        </authorList>
    </citation>
    <scope>NUCLEOTIDE SEQUENCE [LARGE SCALE GENOMIC DNA]</scope>
    <source>
        <strain evidence="12 13">LMG 27177</strain>
    </source>
</reference>
<evidence type="ECO:0000259" key="11">
    <source>
        <dbReference type="Pfam" id="PF13609"/>
    </source>
</evidence>
<evidence type="ECO:0000313" key="13">
    <source>
        <dbReference type="Proteomes" id="UP000494252"/>
    </source>
</evidence>
<keyword evidence="7" id="KW-0406">Ion transport</keyword>
<evidence type="ECO:0000256" key="3">
    <source>
        <dbReference type="ARBA" id="ARBA00022448"/>
    </source>
</evidence>
<evidence type="ECO:0000256" key="7">
    <source>
        <dbReference type="ARBA" id="ARBA00023065"/>
    </source>
</evidence>
<comment type="subunit">
    <text evidence="2">Homotrimer.</text>
</comment>
<dbReference type="InterPro" id="IPR023614">
    <property type="entry name" value="Porin_dom_sf"/>
</dbReference>
<evidence type="ECO:0000256" key="6">
    <source>
        <dbReference type="ARBA" id="ARBA00022729"/>
    </source>
</evidence>
<evidence type="ECO:0000256" key="10">
    <source>
        <dbReference type="ARBA" id="ARBA00023237"/>
    </source>
</evidence>
<dbReference type="EMBL" id="CADIKI010000024">
    <property type="protein sequence ID" value="CAB3807017.1"/>
    <property type="molecule type" value="Genomic_DNA"/>
</dbReference>
<comment type="subcellular location">
    <subcellularLocation>
        <location evidence="1">Cell outer membrane</location>
        <topology evidence="1">Multi-pass membrane protein</topology>
    </subcellularLocation>
</comment>
<dbReference type="Gene3D" id="2.40.160.10">
    <property type="entry name" value="Porin"/>
    <property type="match status" value="1"/>
</dbReference>
<keyword evidence="4" id="KW-1134">Transmembrane beta strand</keyword>
<organism evidence="12 13">
    <name type="scientific">Paraburkholderia fynbosensis</name>
    <dbReference type="NCBI Taxonomy" id="1200993"/>
    <lineage>
        <taxon>Bacteria</taxon>
        <taxon>Pseudomonadati</taxon>
        <taxon>Pseudomonadota</taxon>
        <taxon>Betaproteobacteria</taxon>
        <taxon>Burkholderiales</taxon>
        <taxon>Burkholderiaceae</taxon>
        <taxon>Paraburkholderia</taxon>
    </lineage>
</organism>
<keyword evidence="10" id="KW-0998">Cell outer membrane</keyword>
<dbReference type="SUPFAM" id="SSF56935">
    <property type="entry name" value="Porins"/>
    <property type="match status" value="1"/>
</dbReference>
<gene>
    <name evidence="12" type="ORF">LMG27177_06216</name>
</gene>
<dbReference type="PANTHER" id="PTHR34501">
    <property type="entry name" value="PROTEIN YDDL-RELATED"/>
    <property type="match status" value="1"/>
</dbReference>
<keyword evidence="6" id="KW-0732">Signal</keyword>
<evidence type="ECO:0000256" key="8">
    <source>
        <dbReference type="ARBA" id="ARBA00023114"/>
    </source>
</evidence>